<proteinExistence type="predicted"/>
<protein>
    <submittedName>
        <fullName evidence="1">Uncharacterized protein</fullName>
    </submittedName>
</protein>
<evidence type="ECO:0000313" key="2">
    <source>
        <dbReference type="Proteomes" id="UP000054248"/>
    </source>
</evidence>
<dbReference type="Proteomes" id="UP000054248">
    <property type="component" value="Unassembled WGS sequence"/>
</dbReference>
<dbReference type="AlphaFoldDB" id="A0A0C3QDK1"/>
<dbReference type="OrthoDB" id="205514at2759"/>
<gene>
    <name evidence="1" type="ORF">M407DRAFT_21834</name>
</gene>
<accession>A0A0C3QDK1</accession>
<sequence>MYVEGLHFDSTGICHLTNTSPIFAQSERDVFEILSTCRQSLGMQTSEAGDYARATAPLYDVNDSAKPYSAYPDI</sequence>
<reference evidence="2" key="2">
    <citation type="submission" date="2015-01" db="EMBL/GenBank/DDBJ databases">
        <title>Evolutionary Origins and Diversification of the Mycorrhizal Mutualists.</title>
        <authorList>
            <consortium name="DOE Joint Genome Institute"/>
            <consortium name="Mycorrhizal Genomics Consortium"/>
            <person name="Kohler A."/>
            <person name="Kuo A."/>
            <person name="Nagy L.G."/>
            <person name="Floudas D."/>
            <person name="Copeland A."/>
            <person name="Barry K.W."/>
            <person name="Cichocki N."/>
            <person name="Veneault-Fourrey C."/>
            <person name="LaButti K."/>
            <person name="Lindquist E.A."/>
            <person name="Lipzen A."/>
            <person name="Lundell T."/>
            <person name="Morin E."/>
            <person name="Murat C."/>
            <person name="Riley R."/>
            <person name="Ohm R."/>
            <person name="Sun H."/>
            <person name="Tunlid A."/>
            <person name="Henrissat B."/>
            <person name="Grigoriev I.V."/>
            <person name="Hibbett D.S."/>
            <person name="Martin F."/>
        </authorList>
    </citation>
    <scope>NUCLEOTIDE SEQUENCE [LARGE SCALE GENOMIC DNA]</scope>
    <source>
        <strain evidence="2">MUT 4182</strain>
    </source>
</reference>
<name>A0A0C3QDK1_9AGAM</name>
<dbReference type="EMBL" id="KN822987">
    <property type="protein sequence ID" value="KIO29090.1"/>
    <property type="molecule type" value="Genomic_DNA"/>
</dbReference>
<evidence type="ECO:0000313" key="1">
    <source>
        <dbReference type="EMBL" id="KIO29090.1"/>
    </source>
</evidence>
<keyword evidence="2" id="KW-1185">Reference proteome</keyword>
<dbReference type="HOGENOM" id="CLU_2689627_0_0_1"/>
<reference evidence="1 2" key="1">
    <citation type="submission" date="2014-04" db="EMBL/GenBank/DDBJ databases">
        <authorList>
            <consortium name="DOE Joint Genome Institute"/>
            <person name="Kuo A."/>
            <person name="Girlanda M."/>
            <person name="Perotto S."/>
            <person name="Kohler A."/>
            <person name="Nagy L.G."/>
            <person name="Floudas D."/>
            <person name="Copeland A."/>
            <person name="Barry K.W."/>
            <person name="Cichocki N."/>
            <person name="Veneault-Fourrey C."/>
            <person name="LaButti K."/>
            <person name="Lindquist E.A."/>
            <person name="Lipzen A."/>
            <person name="Lundell T."/>
            <person name="Morin E."/>
            <person name="Murat C."/>
            <person name="Sun H."/>
            <person name="Tunlid A."/>
            <person name="Henrissat B."/>
            <person name="Grigoriev I.V."/>
            <person name="Hibbett D.S."/>
            <person name="Martin F."/>
            <person name="Nordberg H.P."/>
            <person name="Cantor M.N."/>
            <person name="Hua S.X."/>
        </authorList>
    </citation>
    <scope>NUCLEOTIDE SEQUENCE [LARGE SCALE GENOMIC DNA]</scope>
    <source>
        <strain evidence="1 2">MUT 4182</strain>
    </source>
</reference>
<organism evidence="1 2">
    <name type="scientific">Tulasnella calospora MUT 4182</name>
    <dbReference type="NCBI Taxonomy" id="1051891"/>
    <lineage>
        <taxon>Eukaryota</taxon>
        <taxon>Fungi</taxon>
        <taxon>Dikarya</taxon>
        <taxon>Basidiomycota</taxon>
        <taxon>Agaricomycotina</taxon>
        <taxon>Agaricomycetes</taxon>
        <taxon>Cantharellales</taxon>
        <taxon>Tulasnellaceae</taxon>
        <taxon>Tulasnella</taxon>
    </lineage>
</organism>